<sequence>MPQIVTVGETMAAFTPGSTGFLRYVKNYEMRIAGAESNLAIGVSKLGHSAGWISCLGKDEFGEFVQNSIRAEGVDTSRVVFDPEYRTGIMFKQVRNASETSVFYYRENSAASHMRPQLLDEGYLAQADVIHLTGITPVLGDSCRETVQAAMDLAVKHEKLISFDPNIRRKLWKGRDFVPMLRDMMFRAQIVLLGADEAEALLGVSEARRVMDILFEKGQARYVAVKNGAKGAIVGDGDGLTEIPPFPCASIDPVGAGDAFNAAFLCGILEGKDVADCGRMGAVAGALATETYGDTEGYPSMEQMETAMKGEDIIYR</sequence>
<dbReference type="EMBL" id="JAKNGE010000017">
    <property type="protein sequence ID" value="MCG4746675.1"/>
    <property type="molecule type" value="Genomic_DNA"/>
</dbReference>
<dbReference type="GO" id="GO:0016301">
    <property type="term" value="F:kinase activity"/>
    <property type="evidence" value="ECO:0007669"/>
    <property type="project" value="UniProtKB-KW"/>
</dbReference>
<dbReference type="InterPro" id="IPR002173">
    <property type="entry name" value="Carboh/pur_kinase_PfkB_CS"/>
</dbReference>
<dbReference type="PROSITE" id="PS00584">
    <property type="entry name" value="PFKB_KINASES_2"/>
    <property type="match status" value="1"/>
</dbReference>
<dbReference type="PANTHER" id="PTHR43085">
    <property type="entry name" value="HEXOKINASE FAMILY MEMBER"/>
    <property type="match status" value="1"/>
</dbReference>
<keyword evidence="5" id="KW-0067">ATP-binding</keyword>
<keyword evidence="3" id="KW-0547">Nucleotide-binding</keyword>
<dbReference type="GO" id="GO:0005524">
    <property type="term" value="F:ATP binding"/>
    <property type="evidence" value="ECO:0007669"/>
    <property type="project" value="UniProtKB-KW"/>
</dbReference>
<dbReference type="Gene3D" id="3.40.1190.20">
    <property type="match status" value="1"/>
</dbReference>
<dbReference type="InterPro" id="IPR050306">
    <property type="entry name" value="PfkB_Carbo_kinase"/>
</dbReference>
<name>A0AAW5BR61_9FIRM</name>
<evidence type="ECO:0000256" key="2">
    <source>
        <dbReference type="ARBA" id="ARBA00022679"/>
    </source>
</evidence>
<dbReference type="Pfam" id="PF00294">
    <property type="entry name" value="PfkB"/>
    <property type="match status" value="1"/>
</dbReference>
<evidence type="ECO:0000313" key="10">
    <source>
        <dbReference type="Proteomes" id="UP001299608"/>
    </source>
</evidence>
<evidence type="ECO:0000313" key="9">
    <source>
        <dbReference type="Proteomes" id="UP000669239"/>
    </source>
</evidence>
<reference evidence="8 9" key="1">
    <citation type="journal article" date="2020" name="Cell Host Microbe">
        <title>Functional and Genomic Variation between Human-Derived Isolates of Lachnospiraceae Reveals Inter- and Intra-Species Diversity.</title>
        <authorList>
            <person name="Sorbara M.T."/>
            <person name="Littmann E.R."/>
            <person name="Fontana E."/>
            <person name="Moody T.U."/>
            <person name="Kohout C.E."/>
            <person name="Gjonbalaj M."/>
            <person name="Eaton V."/>
            <person name="Seok R."/>
            <person name="Leiner I.M."/>
            <person name="Pamer E.G."/>
        </authorList>
    </citation>
    <scope>NUCLEOTIDE SEQUENCE [LARGE SCALE GENOMIC DNA]</scope>
    <source>
        <strain evidence="8 9">MSK.1.17</strain>
    </source>
</reference>
<protein>
    <submittedName>
        <fullName evidence="7">Sugar kinase</fullName>
    </submittedName>
</protein>
<evidence type="ECO:0000256" key="3">
    <source>
        <dbReference type="ARBA" id="ARBA00022741"/>
    </source>
</evidence>
<dbReference type="EMBL" id="JAAITT010000013">
    <property type="protein sequence ID" value="NSJ49239.1"/>
    <property type="molecule type" value="Genomic_DNA"/>
</dbReference>
<dbReference type="InterPro" id="IPR011611">
    <property type="entry name" value="PfkB_dom"/>
</dbReference>
<comment type="similarity">
    <text evidence="1">Belongs to the carbohydrate kinase PfkB family.</text>
</comment>
<evidence type="ECO:0000313" key="7">
    <source>
        <dbReference type="EMBL" id="MCG4746675.1"/>
    </source>
</evidence>
<dbReference type="CDD" id="cd01166">
    <property type="entry name" value="KdgK"/>
    <property type="match status" value="1"/>
</dbReference>
<accession>A0AAW5BR61</accession>
<keyword evidence="4 7" id="KW-0418">Kinase</keyword>
<dbReference type="Proteomes" id="UP000669239">
    <property type="component" value="Unassembled WGS sequence"/>
</dbReference>
<keyword evidence="2" id="KW-0808">Transferase</keyword>
<evidence type="ECO:0000313" key="8">
    <source>
        <dbReference type="EMBL" id="NSJ49239.1"/>
    </source>
</evidence>
<dbReference type="Proteomes" id="UP001299608">
    <property type="component" value="Unassembled WGS sequence"/>
</dbReference>
<reference evidence="7" key="3">
    <citation type="submission" date="2022-01" db="EMBL/GenBank/DDBJ databases">
        <title>Collection of gut derived symbiotic bacterial strains cultured from healthy donors.</title>
        <authorList>
            <person name="Lin H."/>
            <person name="Kohout C."/>
            <person name="Waligurski E."/>
            <person name="Pamer E.G."/>
        </authorList>
    </citation>
    <scope>NUCLEOTIDE SEQUENCE</scope>
    <source>
        <strain evidence="7">DFI.6.55</strain>
    </source>
</reference>
<dbReference type="AlphaFoldDB" id="A0AAW5BR61"/>
<evidence type="ECO:0000256" key="5">
    <source>
        <dbReference type="ARBA" id="ARBA00022840"/>
    </source>
</evidence>
<feature type="domain" description="Carbohydrate kinase PfkB" evidence="6">
    <location>
        <begin position="1"/>
        <end position="299"/>
    </location>
</feature>
<evidence type="ECO:0000259" key="6">
    <source>
        <dbReference type="Pfam" id="PF00294"/>
    </source>
</evidence>
<reference evidence="8" key="2">
    <citation type="submission" date="2020-02" db="EMBL/GenBank/DDBJ databases">
        <authorList>
            <person name="Littmann E."/>
            <person name="Sorbara M."/>
        </authorList>
    </citation>
    <scope>NUCLEOTIDE SEQUENCE</scope>
    <source>
        <strain evidence="8">MSK.1.17</strain>
    </source>
</reference>
<evidence type="ECO:0000256" key="4">
    <source>
        <dbReference type="ARBA" id="ARBA00022777"/>
    </source>
</evidence>
<dbReference type="InterPro" id="IPR029056">
    <property type="entry name" value="Ribokinase-like"/>
</dbReference>
<dbReference type="PANTHER" id="PTHR43085:SF1">
    <property type="entry name" value="PSEUDOURIDINE KINASE-RELATED"/>
    <property type="match status" value="1"/>
</dbReference>
<keyword evidence="9" id="KW-1185">Reference proteome</keyword>
<comment type="caution">
    <text evidence="7">The sequence shown here is derived from an EMBL/GenBank/DDBJ whole genome shotgun (WGS) entry which is preliminary data.</text>
</comment>
<evidence type="ECO:0000256" key="1">
    <source>
        <dbReference type="ARBA" id="ARBA00010688"/>
    </source>
</evidence>
<proteinExistence type="inferred from homology"/>
<dbReference type="SUPFAM" id="SSF53613">
    <property type="entry name" value="Ribokinase-like"/>
    <property type="match status" value="1"/>
</dbReference>
<gene>
    <name evidence="8" type="ORF">G5B36_11060</name>
    <name evidence="7" type="ORF">L0N08_14730</name>
</gene>
<dbReference type="RefSeq" id="WP_117560507.1">
    <property type="nucleotide sequence ID" value="NZ_CAXTHN010000039.1"/>
</dbReference>
<organism evidence="7 10">
    <name type="scientific">Enterocloster aldenensis</name>
    <dbReference type="NCBI Taxonomy" id="358742"/>
    <lineage>
        <taxon>Bacteria</taxon>
        <taxon>Bacillati</taxon>
        <taxon>Bacillota</taxon>
        <taxon>Clostridia</taxon>
        <taxon>Lachnospirales</taxon>
        <taxon>Lachnospiraceae</taxon>
        <taxon>Enterocloster</taxon>
    </lineage>
</organism>